<accession>A0A024EBQ7</accession>
<evidence type="ECO:0000313" key="2">
    <source>
        <dbReference type="Proteomes" id="UP000026913"/>
    </source>
</evidence>
<name>A0A024EBQ7_9PSED</name>
<sequence>MVQGKCGGEATTAACDDRLPQLSRPQRKFRLKRRKGQRSRALSACCIPVCRA</sequence>
<reference evidence="1 2" key="1">
    <citation type="journal article" date="2012" name="J. Bacteriol.">
        <title>Genome sequence of cold-adapted Pseudomonas mandelii strain JR-1.</title>
        <authorList>
            <person name="Jang S.H."/>
            <person name="Kim J."/>
            <person name="Kim J."/>
            <person name="Hong S."/>
            <person name="Lee C."/>
        </authorList>
    </citation>
    <scope>NUCLEOTIDE SEQUENCE [LARGE SCALE GENOMIC DNA]</scope>
    <source>
        <strain evidence="1 2">JR-1</strain>
    </source>
</reference>
<evidence type="ECO:0000313" key="1">
    <source>
        <dbReference type="EMBL" id="AHZ70354.1"/>
    </source>
</evidence>
<proteinExistence type="predicted"/>
<dbReference type="KEGG" id="pman:OU5_3275"/>
<protein>
    <submittedName>
        <fullName evidence="1">Uncharacterized protein</fullName>
    </submittedName>
</protein>
<dbReference type="EMBL" id="CP005960">
    <property type="protein sequence ID" value="AHZ70354.1"/>
    <property type="molecule type" value="Genomic_DNA"/>
</dbReference>
<gene>
    <name evidence="1" type="ORF">OU5_3275</name>
</gene>
<organism evidence="1 2">
    <name type="scientific">Pseudomonas mandelii JR-1</name>
    <dbReference type="NCBI Taxonomy" id="1147786"/>
    <lineage>
        <taxon>Bacteria</taxon>
        <taxon>Pseudomonadati</taxon>
        <taxon>Pseudomonadota</taxon>
        <taxon>Gammaproteobacteria</taxon>
        <taxon>Pseudomonadales</taxon>
        <taxon>Pseudomonadaceae</taxon>
        <taxon>Pseudomonas</taxon>
    </lineage>
</organism>
<dbReference type="HOGENOM" id="CLU_3083746_0_0_6"/>
<dbReference type="AlphaFoldDB" id="A0A024EBQ7"/>
<dbReference type="Proteomes" id="UP000026913">
    <property type="component" value="Chromosome"/>
</dbReference>